<accession>A0A7M7NL93</accession>
<keyword evidence="2 3" id="KW-0040">ANK repeat</keyword>
<dbReference type="GO" id="GO:0004861">
    <property type="term" value="F:cyclin-dependent protein serine/threonine kinase inhibitor activity"/>
    <property type="evidence" value="ECO:0000318"/>
    <property type="project" value="GO_Central"/>
</dbReference>
<dbReference type="SUPFAM" id="SSF48403">
    <property type="entry name" value="Ankyrin repeat"/>
    <property type="match status" value="1"/>
</dbReference>
<dbReference type="PROSITE" id="PS50297">
    <property type="entry name" value="ANK_REP_REGION"/>
    <property type="match status" value="4"/>
</dbReference>
<keyword evidence="6" id="KW-1185">Reference proteome</keyword>
<evidence type="ECO:0000256" key="4">
    <source>
        <dbReference type="SAM" id="MobiDB-lite"/>
    </source>
</evidence>
<dbReference type="Gene3D" id="1.25.40.20">
    <property type="entry name" value="Ankyrin repeat-containing domain"/>
    <property type="match status" value="3"/>
</dbReference>
<protein>
    <recommendedName>
        <fullName evidence="7">Ankyrin repeat domain-containing protein 42</fullName>
    </recommendedName>
</protein>
<evidence type="ECO:0000256" key="3">
    <source>
        <dbReference type="PROSITE-ProRule" id="PRU00023"/>
    </source>
</evidence>
<dbReference type="Proteomes" id="UP000007110">
    <property type="component" value="Unassembled WGS sequence"/>
</dbReference>
<feature type="repeat" description="ANK" evidence="3">
    <location>
        <begin position="43"/>
        <end position="75"/>
    </location>
</feature>
<evidence type="ECO:0000313" key="6">
    <source>
        <dbReference type="Proteomes" id="UP000007110"/>
    </source>
</evidence>
<dbReference type="CTD" id="338699"/>
<dbReference type="InterPro" id="IPR036770">
    <property type="entry name" value="Ankyrin_rpt-contain_sf"/>
</dbReference>
<sequence>MPTNMPVGKQMASVHEAVQNGDVLELENMVKRGASINEVDRKDKFTALHWACHCGALECLHWLLWHGADPTTTTPQGWTPAHVAAIRGQDQCIQALTAQGVSMNARDLRGNSPAHLAAAHGNSYTLSSILRAGTDNEGKNITTWTATHIAAFHGRLGCLQLLLKWGARTDEADGNGNIPAHLAAQEGHLPCLKFLVSSGATISDTLGARNDNGDTPKTLASQYYKQHCVDYINAVEWERDHPEDQENLAFPAHMSAASGDLGHLRLLIEQGVVNINEKDDKGSTPAHRAAGNGKLECLQWLVEMGANIHVQNSAGETPMDVAHRFAQLACVKLLKGDDSDSDVEVMGGYSDPEERQDKLLQRSTDHGLEGESIVLSPRQKEEARGRAIKRVEELERLIGIAKTNFHQLGGRLDEDREQQRRERESDRMLKELESQLEYERLRREKLESQLDECRAEIQHLNAMLERASNVAYSEEEAKPKKTKKKKKRPVSAGSGGVFVKRTISKAPQNLELF</sequence>
<proteinExistence type="predicted"/>
<dbReference type="PANTHER" id="PTHR24201:SF2">
    <property type="entry name" value="ANKYRIN REPEAT DOMAIN-CONTAINING PROTEIN 42"/>
    <property type="match status" value="1"/>
</dbReference>
<dbReference type="RefSeq" id="XP_030837963.1">
    <property type="nucleotide sequence ID" value="XM_030982103.1"/>
</dbReference>
<feature type="region of interest" description="Disordered" evidence="4">
    <location>
        <begin position="468"/>
        <end position="494"/>
    </location>
</feature>
<feature type="repeat" description="ANK" evidence="3">
    <location>
        <begin position="76"/>
        <end position="108"/>
    </location>
</feature>
<dbReference type="InParanoid" id="A0A7M7NL93"/>
<dbReference type="PANTHER" id="PTHR24201">
    <property type="entry name" value="ANK_REP_REGION DOMAIN-CONTAINING PROTEIN"/>
    <property type="match status" value="1"/>
</dbReference>
<evidence type="ECO:0000313" key="5">
    <source>
        <dbReference type="EnsemblMetazoa" id="XP_030837964"/>
    </source>
</evidence>
<dbReference type="InterPro" id="IPR002110">
    <property type="entry name" value="Ankyrin_rpt"/>
</dbReference>
<dbReference type="PROSITE" id="PS50088">
    <property type="entry name" value="ANK_REPEAT"/>
    <property type="match status" value="6"/>
</dbReference>
<name>A0A7M7NL93_STRPU</name>
<dbReference type="RefSeq" id="XP_030837964.1">
    <property type="nucleotide sequence ID" value="XM_030982104.1"/>
</dbReference>
<reference evidence="6" key="1">
    <citation type="submission" date="2015-02" db="EMBL/GenBank/DDBJ databases">
        <title>Genome sequencing for Strongylocentrotus purpuratus.</title>
        <authorList>
            <person name="Murali S."/>
            <person name="Liu Y."/>
            <person name="Vee V."/>
            <person name="English A."/>
            <person name="Wang M."/>
            <person name="Skinner E."/>
            <person name="Han Y."/>
            <person name="Muzny D.M."/>
            <person name="Worley K.C."/>
            <person name="Gibbs R.A."/>
        </authorList>
    </citation>
    <scope>NUCLEOTIDE SEQUENCE</scope>
</reference>
<dbReference type="OrthoDB" id="163438at2759"/>
<evidence type="ECO:0008006" key="7">
    <source>
        <dbReference type="Google" id="ProtNLM"/>
    </source>
</evidence>
<dbReference type="OMA" id="LVKWGAR"/>
<feature type="compositionally biased region" description="Basic residues" evidence="4">
    <location>
        <begin position="480"/>
        <end position="489"/>
    </location>
</feature>
<dbReference type="AlphaFoldDB" id="A0A7M7NL93"/>
<dbReference type="InterPro" id="IPR050776">
    <property type="entry name" value="Ank_Repeat/CDKN_Inhibitor"/>
</dbReference>
<dbReference type="EnsemblMetazoa" id="XM_030982104">
    <property type="protein sequence ID" value="XP_030837964"/>
    <property type="gene ID" value="LOC580180"/>
</dbReference>
<dbReference type="Pfam" id="PF12796">
    <property type="entry name" value="Ank_2"/>
    <property type="match status" value="3"/>
</dbReference>
<evidence type="ECO:0000256" key="1">
    <source>
        <dbReference type="ARBA" id="ARBA00022737"/>
    </source>
</evidence>
<dbReference type="GO" id="GO:0005634">
    <property type="term" value="C:nucleus"/>
    <property type="evidence" value="ECO:0000318"/>
    <property type="project" value="GO_Central"/>
</dbReference>
<dbReference type="GeneID" id="580180"/>
<feature type="repeat" description="ANK" evidence="3">
    <location>
        <begin position="142"/>
        <end position="174"/>
    </location>
</feature>
<organism evidence="5 6">
    <name type="scientific">Strongylocentrotus purpuratus</name>
    <name type="common">Purple sea urchin</name>
    <dbReference type="NCBI Taxonomy" id="7668"/>
    <lineage>
        <taxon>Eukaryota</taxon>
        <taxon>Metazoa</taxon>
        <taxon>Echinodermata</taxon>
        <taxon>Eleutherozoa</taxon>
        <taxon>Echinozoa</taxon>
        <taxon>Echinoidea</taxon>
        <taxon>Euechinoidea</taxon>
        <taxon>Echinacea</taxon>
        <taxon>Camarodonta</taxon>
        <taxon>Echinidea</taxon>
        <taxon>Strongylocentrotidae</taxon>
        <taxon>Strongylocentrotus</taxon>
    </lineage>
</organism>
<reference evidence="5" key="2">
    <citation type="submission" date="2021-01" db="UniProtKB">
        <authorList>
            <consortium name="EnsemblMetazoa"/>
        </authorList>
    </citation>
    <scope>IDENTIFICATION</scope>
</reference>
<feature type="repeat" description="ANK" evidence="3">
    <location>
        <begin position="175"/>
        <end position="203"/>
    </location>
</feature>
<dbReference type="EnsemblMetazoa" id="XM_030982103">
    <property type="protein sequence ID" value="XP_030837963"/>
    <property type="gene ID" value="LOC580180"/>
</dbReference>
<evidence type="ECO:0000256" key="2">
    <source>
        <dbReference type="ARBA" id="ARBA00023043"/>
    </source>
</evidence>
<dbReference type="SMART" id="SM00248">
    <property type="entry name" value="ANK"/>
    <property type="match status" value="9"/>
</dbReference>
<keyword evidence="1" id="KW-0677">Repeat</keyword>
<feature type="repeat" description="ANK" evidence="3">
    <location>
        <begin position="109"/>
        <end position="141"/>
    </location>
</feature>
<dbReference type="KEGG" id="spu:580180"/>
<feature type="repeat" description="ANK" evidence="3">
    <location>
        <begin position="281"/>
        <end position="313"/>
    </location>
</feature>